<dbReference type="GO" id="GO:0006508">
    <property type="term" value="P:proteolysis"/>
    <property type="evidence" value="ECO:0007669"/>
    <property type="project" value="UniProtKB-KW"/>
</dbReference>
<dbReference type="InterPro" id="IPR036366">
    <property type="entry name" value="PGBDSf"/>
</dbReference>
<dbReference type="SUPFAM" id="SSF50156">
    <property type="entry name" value="PDZ domain-like"/>
    <property type="match status" value="1"/>
</dbReference>
<name>U2PSU9_9FIRM</name>
<accession>U2PSU9</accession>
<dbReference type="Gene3D" id="3.90.226.10">
    <property type="entry name" value="2-enoyl-CoA Hydratase, Chain A, domain 1"/>
    <property type="match status" value="1"/>
</dbReference>
<dbReference type="InterPro" id="IPR002477">
    <property type="entry name" value="Peptidoglycan-bd-like"/>
</dbReference>
<proteinExistence type="inferred from homology"/>
<dbReference type="SUPFAM" id="SSF47090">
    <property type="entry name" value="PGBD-like"/>
    <property type="match status" value="1"/>
</dbReference>
<dbReference type="AlphaFoldDB" id="U2PSU9"/>
<keyword evidence="2 5" id="KW-0645">Protease</keyword>
<evidence type="ECO:0000256" key="2">
    <source>
        <dbReference type="ARBA" id="ARBA00022670"/>
    </source>
</evidence>
<dbReference type="HOGENOM" id="CLU_017295_3_0_9"/>
<reference evidence="8 9" key="1">
    <citation type="submission" date="2013-06" db="EMBL/GenBank/DDBJ databases">
        <authorList>
            <person name="Weinstock G."/>
            <person name="Sodergren E."/>
            <person name="Lobos E.A."/>
            <person name="Fulton L."/>
            <person name="Fulton R."/>
            <person name="Courtney L."/>
            <person name="Fronick C."/>
            <person name="O'Laughlin M."/>
            <person name="Godfrey J."/>
            <person name="Wilson R.M."/>
            <person name="Miner T."/>
            <person name="Farmer C."/>
            <person name="Delehaunty K."/>
            <person name="Cordes M."/>
            <person name="Minx P."/>
            <person name="Tomlinson C."/>
            <person name="Chen J."/>
            <person name="Wollam A."/>
            <person name="Pepin K.H."/>
            <person name="Bhonagiri V."/>
            <person name="Zhang X."/>
            <person name="Warren W."/>
            <person name="Mitreva M."/>
            <person name="Mardis E.R."/>
            <person name="Wilson R.K."/>
        </authorList>
    </citation>
    <scope>NUCLEOTIDE SEQUENCE [LARGE SCALE GENOMIC DNA]</scope>
    <source>
        <strain evidence="8 9">ATCC 27803</strain>
    </source>
</reference>
<dbReference type="NCBIfam" id="TIGR00225">
    <property type="entry name" value="prc"/>
    <property type="match status" value="1"/>
</dbReference>
<gene>
    <name evidence="8" type="ORF">HMPREF0367_00299</name>
</gene>
<evidence type="ECO:0000313" key="8">
    <source>
        <dbReference type="EMBL" id="ERK46854.1"/>
    </source>
</evidence>
<evidence type="ECO:0000256" key="5">
    <source>
        <dbReference type="RuleBase" id="RU004404"/>
    </source>
</evidence>
<feature type="domain" description="PDZ" evidence="7">
    <location>
        <begin position="102"/>
        <end position="168"/>
    </location>
</feature>
<dbReference type="GO" id="GO:0007165">
    <property type="term" value="P:signal transduction"/>
    <property type="evidence" value="ECO:0007669"/>
    <property type="project" value="TreeGrafter"/>
</dbReference>
<dbReference type="PANTHER" id="PTHR32060">
    <property type="entry name" value="TAIL-SPECIFIC PROTEASE"/>
    <property type="match status" value="1"/>
</dbReference>
<evidence type="ECO:0000256" key="6">
    <source>
        <dbReference type="SAM" id="Phobius"/>
    </source>
</evidence>
<evidence type="ECO:0000256" key="4">
    <source>
        <dbReference type="ARBA" id="ARBA00022825"/>
    </source>
</evidence>
<dbReference type="GO" id="GO:0004175">
    <property type="term" value="F:endopeptidase activity"/>
    <property type="evidence" value="ECO:0007669"/>
    <property type="project" value="TreeGrafter"/>
</dbReference>
<keyword evidence="6" id="KW-0812">Transmembrane</keyword>
<comment type="caution">
    <text evidence="8">The sequence shown here is derived from an EMBL/GenBank/DDBJ whole genome shotgun (WGS) entry which is preliminary data.</text>
</comment>
<dbReference type="EMBL" id="AWVI01000016">
    <property type="protein sequence ID" value="ERK46854.1"/>
    <property type="molecule type" value="Genomic_DNA"/>
</dbReference>
<evidence type="ECO:0000313" key="9">
    <source>
        <dbReference type="Proteomes" id="UP000016658"/>
    </source>
</evidence>
<comment type="similarity">
    <text evidence="1 5">Belongs to the peptidase S41A family.</text>
</comment>
<dbReference type="InterPro" id="IPR036034">
    <property type="entry name" value="PDZ_sf"/>
</dbReference>
<keyword evidence="6" id="KW-0472">Membrane</keyword>
<keyword evidence="3 5" id="KW-0378">Hydrolase</keyword>
<dbReference type="GO" id="GO:0008236">
    <property type="term" value="F:serine-type peptidase activity"/>
    <property type="evidence" value="ECO:0007669"/>
    <property type="project" value="UniProtKB-KW"/>
</dbReference>
<dbReference type="CDD" id="cd07560">
    <property type="entry name" value="Peptidase_S41_CPP"/>
    <property type="match status" value="1"/>
</dbReference>
<dbReference type="SMART" id="SM00245">
    <property type="entry name" value="TSPc"/>
    <property type="match status" value="1"/>
</dbReference>
<keyword evidence="6" id="KW-1133">Transmembrane helix</keyword>
<dbReference type="Gene3D" id="2.30.42.10">
    <property type="match status" value="1"/>
</dbReference>
<evidence type="ECO:0000256" key="3">
    <source>
        <dbReference type="ARBA" id="ARBA00022801"/>
    </source>
</evidence>
<dbReference type="Pfam" id="PF01471">
    <property type="entry name" value="PG_binding_1"/>
    <property type="match status" value="1"/>
</dbReference>
<dbReference type="InterPro" id="IPR029045">
    <property type="entry name" value="ClpP/crotonase-like_dom_sf"/>
</dbReference>
<protein>
    <submittedName>
        <fullName evidence="8">Peptidase, S41 family</fullName>
    </submittedName>
</protein>
<dbReference type="InterPro" id="IPR001478">
    <property type="entry name" value="PDZ"/>
</dbReference>
<evidence type="ECO:0000256" key="1">
    <source>
        <dbReference type="ARBA" id="ARBA00009179"/>
    </source>
</evidence>
<feature type="transmembrane region" description="Helical" evidence="6">
    <location>
        <begin position="16"/>
        <end position="37"/>
    </location>
</feature>
<sequence length="478" mass="52935">MEVMKMARIKNNKKQTIIVTVLCLVCFGVGVLVPVIYQRASSSSSDSKLEYVKNVLENDWYYADQVEDLDSLLTEQALTGMTTLDIDPHTNYFSLDQAKQFSSSLQGTNTGIGIQFYQQDNGNIYVKYVFINSTADDAGLKSGDIITKIGNLDLASSTTDDIVTYIQDRDGKEIAVDYVRDGQTASVKLTPSEYDSTVICNIYDGYGEIILSSFSSHSGDDVADAMARLKEAGITKMILDLRNNTGGYLSAAVEIASTFLPSDSVVFYEEDKDKNITEVKTDDSYGQIEMDQIVILQNDQTASASEALIGALKSHLKDKVTLVGQTTYGKGTEQTTVPFEDGTSIKYTIARWLTPDKESIHEKGFEPDVAVEDTSIGSVSYTEMKEDDVIIADKVHVNASALQRFLEYLGYTVDRTDEYFSKTSSDSLKQFQKDQGIAPTGNCDYTTWEKILDMITQKYNENSVNDDPIRNHGIELLG</sequence>
<dbReference type="InterPro" id="IPR005151">
    <property type="entry name" value="Tail-specific_protease"/>
</dbReference>
<dbReference type="InterPro" id="IPR036365">
    <property type="entry name" value="PGBD-like_sf"/>
</dbReference>
<dbReference type="Proteomes" id="UP000016658">
    <property type="component" value="Unassembled WGS sequence"/>
</dbReference>
<keyword evidence="4 5" id="KW-0720">Serine protease</keyword>
<dbReference type="PANTHER" id="PTHR32060:SF30">
    <property type="entry name" value="CARBOXY-TERMINAL PROCESSING PROTEASE CTPA"/>
    <property type="match status" value="1"/>
</dbReference>
<dbReference type="Pfam" id="PF13180">
    <property type="entry name" value="PDZ_2"/>
    <property type="match status" value="1"/>
</dbReference>
<dbReference type="SMART" id="SM00228">
    <property type="entry name" value="PDZ"/>
    <property type="match status" value="1"/>
</dbReference>
<organism evidence="8 9">
    <name type="scientific">Faecalitalea cylindroides ATCC 27803</name>
    <dbReference type="NCBI Taxonomy" id="649755"/>
    <lineage>
        <taxon>Bacteria</taxon>
        <taxon>Bacillati</taxon>
        <taxon>Bacillota</taxon>
        <taxon>Erysipelotrichia</taxon>
        <taxon>Erysipelotrichales</taxon>
        <taxon>Erysipelotrichaceae</taxon>
        <taxon>Faecalitalea</taxon>
    </lineage>
</organism>
<dbReference type="GO" id="GO:0030288">
    <property type="term" value="C:outer membrane-bounded periplasmic space"/>
    <property type="evidence" value="ECO:0007669"/>
    <property type="project" value="TreeGrafter"/>
</dbReference>
<dbReference type="InterPro" id="IPR004447">
    <property type="entry name" value="Peptidase_S41A"/>
</dbReference>
<dbReference type="PROSITE" id="PS50106">
    <property type="entry name" value="PDZ"/>
    <property type="match status" value="1"/>
</dbReference>
<dbReference type="Gene3D" id="1.10.101.10">
    <property type="entry name" value="PGBD-like superfamily/PGBD"/>
    <property type="match status" value="1"/>
</dbReference>
<evidence type="ECO:0000259" key="7">
    <source>
        <dbReference type="PROSITE" id="PS50106"/>
    </source>
</evidence>
<dbReference type="SUPFAM" id="SSF52096">
    <property type="entry name" value="ClpP/crotonase"/>
    <property type="match status" value="1"/>
</dbReference>
<dbReference type="Pfam" id="PF03572">
    <property type="entry name" value="Peptidase_S41"/>
    <property type="match status" value="1"/>
</dbReference>